<evidence type="ECO:0000313" key="1">
    <source>
        <dbReference type="EMBL" id="ABL65380.1"/>
    </source>
</evidence>
<gene>
    <name evidence="1" type="ordered locus">Cpha266_1349</name>
</gene>
<proteinExistence type="predicted"/>
<sequence length="98" mass="10971">MFFTLTLGDSYFPKLAYSCFPITALPNTLDTLENEPGITINRTDPKTGTPYTYTITSGNSYTLSAEFSTESESGINNIWEHPAGTYRFQLTAKTLEQR</sequence>
<organism evidence="1 2">
    <name type="scientific">Chlorobium phaeobacteroides (strain DSM 266 / SMG 266 / 2430)</name>
    <dbReference type="NCBI Taxonomy" id="290317"/>
    <lineage>
        <taxon>Bacteria</taxon>
        <taxon>Pseudomonadati</taxon>
        <taxon>Chlorobiota</taxon>
        <taxon>Chlorobiia</taxon>
        <taxon>Chlorobiales</taxon>
        <taxon>Chlorobiaceae</taxon>
        <taxon>Chlorobium/Pelodictyon group</taxon>
        <taxon>Chlorobium</taxon>
    </lineage>
</organism>
<reference evidence="1 2" key="1">
    <citation type="submission" date="2006-12" db="EMBL/GenBank/DDBJ databases">
        <title>Complete sequence of Chlorobium phaeobacteroides DSM 266.</title>
        <authorList>
            <consortium name="US DOE Joint Genome Institute"/>
            <person name="Copeland A."/>
            <person name="Lucas S."/>
            <person name="Lapidus A."/>
            <person name="Barry K."/>
            <person name="Detter J.C."/>
            <person name="Glavina del Rio T."/>
            <person name="Hammon N."/>
            <person name="Israni S."/>
            <person name="Pitluck S."/>
            <person name="Goltsman E."/>
            <person name="Schmutz J."/>
            <person name="Larimer F."/>
            <person name="Land M."/>
            <person name="Hauser L."/>
            <person name="Mikhailova N."/>
            <person name="Li T."/>
            <person name="Overmann J."/>
            <person name="Bryant D.A."/>
            <person name="Richardson P."/>
        </authorList>
    </citation>
    <scope>NUCLEOTIDE SEQUENCE [LARGE SCALE GENOMIC DNA]</scope>
    <source>
        <strain evidence="1 2">DSM 266</strain>
    </source>
</reference>
<accession>A1BG53</accession>
<dbReference type="AlphaFoldDB" id="A1BG53"/>
<evidence type="ECO:0000313" key="2">
    <source>
        <dbReference type="Proteomes" id="UP000008701"/>
    </source>
</evidence>
<protein>
    <submittedName>
        <fullName evidence="1">Uncharacterized protein</fullName>
    </submittedName>
</protein>
<keyword evidence="2" id="KW-1185">Reference proteome</keyword>
<dbReference type="EMBL" id="CP000492">
    <property type="protein sequence ID" value="ABL65380.1"/>
    <property type="molecule type" value="Genomic_DNA"/>
</dbReference>
<dbReference type="KEGG" id="cph:Cpha266_1349"/>
<dbReference type="STRING" id="290317.Cpha266_1349"/>
<dbReference type="HOGENOM" id="CLU_2328662_0_0_10"/>
<name>A1BG53_CHLPD</name>
<dbReference type="Proteomes" id="UP000008701">
    <property type="component" value="Chromosome"/>
</dbReference>